<dbReference type="AlphaFoldDB" id="I1XJI9"/>
<keyword evidence="2" id="KW-1185">Reference proteome</keyword>
<dbReference type="Proteomes" id="UP000009144">
    <property type="component" value="Chromosome"/>
</dbReference>
<gene>
    <name evidence="1" type="ordered locus">Q7A_1736</name>
</gene>
<dbReference type="EMBL" id="CP003390">
    <property type="protein sequence ID" value="AFI84558.1"/>
    <property type="molecule type" value="Genomic_DNA"/>
</dbReference>
<name>I1XJI9_METNJ</name>
<reference evidence="1 2" key="2">
    <citation type="journal article" date="2013" name="Int. J. Syst. Evol. Microbiol.">
        <title>Methylophaga nitratireducenticrescens sp. nov. and Methylophaga frappieri sp. nov., isolated from the biofilm of the methanol-fed denitrification system treating the seawater at the Montreal Biodome.</title>
        <authorList>
            <person name="Villeneuve C."/>
            <person name="Martineau C."/>
            <person name="Mauffrey F."/>
            <person name="Villemur R."/>
        </authorList>
    </citation>
    <scope>NUCLEOTIDE SEQUENCE [LARGE SCALE GENOMIC DNA]</scope>
    <source>
        <strain evidence="1 2">JAM1</strain>
    </source>
</reference>
<protein>
    <submittedName>
        <fullName evidence="1">Uncharacterized protein</fullName>
    </submittedName>
</protein>
<reference evidence="1 2" key="1">
    <citation type="journal article" date="2012" name="J. Bacteriol.">
        <title>Complete genome sequences of Methylophaga sp. strain JAM1 and Methylophaga sp. strain JAM7.</title>
        <authorList>
            <person name="Villeneuve C."/>
            <person name="Martineau C."/>
            <person name="Mauffrey F."/>
            <person name="Villemur R."/>
        </authorList>
    </citation>
    <scope>NUCLEOTIDE SEQUENCE [LARGE SCALE GENOMIC DNA]</scope>
    <source>
        <strain evidence="1 2">JAM1</strain>
    </source>
</reference>
<accession>I1XJI9</accession>
<dbReference type="STRING" id="754476.Q7A_1736"/>
<evidence type="ECO:0000313" key="2">
    <source>
        <dbReference type="Proteomes" id="UP000009144"/>
    </source>
</evidence>
<proteinExistence type="predicted"/>
<organism evidence="1 2">
    <name type="scientific">Methylophaga nitratireducenticrescens</name>
    <dbReference type="NCBI Taxonomy" id="754476"/>
    <lineage>
        <taxon>Bacteria</taxon>
        <taxon>Pseudomonadati</taxon>
        <taxon>Pseudomonadota</taxon>
        <taxon>Gammaproteobacteria</taxon>
        <taxon>Thiotrichales</taxon>
        <taxon>Piscirickettsiaceae</taxon>
        <taxon>Methylophaga</taxon>
    </lineage>
</organism>
<dbReference type="PATRIC" id="fig|754476.3.peg.1715"/>
<sequence>MMLVLSVPLLQVIYVEKQHIIISALSGDKKIIPEVKEKNRLVDNIF</sequence>
<evidence type="ECO:0000313" key="1">
    <source>
        <dbReference type="EMBL" id="AFI84558.1"/>
    </source>
</evidence>
<dbReference type="HOGENOM" id="CLU_3185699_0_0_6"/>